<dbReference type="CDD" id="cd08500">
    <property type="entry name" value="PBP2_NikA_DppA_OppA_like_4"/>
    <property type="match status" value="1"/>
</dbReference>
<feature type="domain" description="Solute-binding protein family 5" evidence="5">
    <location>
        <begin position="141"/>
        <end position="553"/>
    </location>
</feature>
<accession>A0A6J4VWK2</accession>
<protein>
    <recommendedName>
        <fullName evidence="5">Solute-binding protein family 5 domain-containing protein</fullName>
    </recommendedName>
</protein>
<sequence length="680" mass="76142">MTVCSRWTLAVVLSLVALGAAQEAEPDPARSLSGKLELSDIVEYRAFDSYQEAPELAAMVEAGELPPVAERLPKEPRVLKSAGMVDGMGVYGGVWRDTFAVPTVSYNWGVAGQTQGYFGINEMVQEPLVDLFPMWMMAQPEPAPRLAKSWEWSEDGMSLTMNLIEGAKWSDGVPFTADDVVFTYENYILDPNVPSPNETDAWTYGGEVTTLEKVDDYTVRFTFGAARPYSAFYRMGYEDFSVVPKHVFSKFHPEFTEGATYQELLTAAPPQDLPPVTMGAFIPVRYRPGEQMILVRNPYYWQVDEEGRQLPYLSEVQYAEASSGEQRTFNLINNTGDRDNVENPQIFTQIFQASQEEGAHFNLRFEGFGIGYRLDLNFSDFGAKTPRAQALREMFRDLTFREALSYAVDRQGLATAAFAGPLTQPWYGGYPSASPFYDPNLVKPYEYNPDQAKALLGELGFTDTDGNGLVNWPEGTPVAGQDLLIELVAGEDVQAAVEAGQALVPLFRAVGIDLRFRVLPGPTVLNLVNTSDFDMIVDRIDVPTPDVQPGLYGPATADEPAWHQAGPEGRTLLPFEEEMVTLLEEARFTTDPARRLEIFHEVLRLSTENVYTIGLYEARRGLAVNKRLKNIPDDLPTFQYEWGMENIPWLAWTAAEEQIAPRFLDLIPTAQDYQDRAWNQ</sequence>
<dbReference type="PANTHER" id="PTHR30290">
    <property type="entry name" value="PERIPLASMIC BINDING COMPONENT OF ABC TRANSPORTER"/>
    <property type="match status" value="1"/>
</dbReference>
<evidence type="ECO:0000313" key="6">
    <source>
        <dbReference type="EMBL" id="CAA9587245.1"/>
    </source>
</evidence>
<gene>
    <name evidence="6" type="ORF">AVDCRST_MAG86-3969</name>
</gene>
<dbReference type="GO" id="GO:0015833">
    <property type="term" value="P:peptide transport"/>
    <property type="evidence" value="ECO:0007669"/>
    <property type="project" value="TreeGrafter"/>
</dbReference>
<evidence type="ECO:0000256" key="3">
    <source>
        <dbReference type="ARBA" id="ARBA00022729"/>
    </source>
</evidence>
<keyword evidence="2" id="KW-0813">Transport</keyword>
<dbReference type="SUPFAM" id="SSF53850">
    <property type="entry name" value="Periplasmic binding protein-like II"/>
    <property type="match status" value="1"/>
</dbReference>
<organism evidence="6">
    <name type="scientific">uncultured Truepera sp</name>
    <dbReference type="NCBI Taxonomy" id="543023"/>
    <lineage>
        <taxon>Bacteria</taxon>
        <taxon>Thermotogati</taxon>
        <taxon>Deinococcota</taxon>
        <taxon>Deinococci</taxon>
        <taxon>Trueperales</taxon>
        <taxon>Trueperaceae</taxon>
        <taxon>Truepera</taxon>
        <taxon>environmental samples</taxon>
    </lineage>
</organism>
<feature type="signal peptide" evidence="4">
    <location>
        <begin position="1"/>
        <end position="23"/>
    </location>
</feature>
<dbReference type="PANTHER" id="PTHR30290:SF9">
    <property type="entry name" value="OLIGOPEPTIDE-BINDING PROTEIN APPA"/>
    <property type="match status" value="1"/>
</dbReference>
<proteinExistence type="inferred from homology"/>
<reference evidence="6" key="1">
    <citation type="submission" date="2020-02" db="EMBL/GenBank/DDBJ databases">
        <authorList>
            <person name="Meier V. D."/>
        </authorList>
    </citation>
    <scope>NUCLEOTIDE SEQUENCE</scope>
    <source>
        <strain evidence="6">AVDCRST_MAG86</strain>
    </source>
</reference>
<comment type="similarity">
    <text evidence="1">Belongs to the bacterial solute-binding protein 5 family.</text>
</comment>
<evidence type="ECO:0000256" key="4">
    <source>
        <dbReference type="SAM" id="SignalP"/>
    </source>
</evidence>
<dbReference type="InterPro" id="IPR039424">
    <property type="entry name" value="SBP_5"/>
</dbReference>
<keyword evidence="3 4" id="KW-0732">Signal</keyword>
<dbReference type="Pfam" id="PF00496">
    <property type="entry name" value="SBP_bac_5"/>
    <property type="match status" value="1"/>
</dbReference>
<evidence type="ECO:0000256" key="1">
    <source>
        <dbReference type="ARBA" id="ARBA00005695"/>
    </source>
</evidence>
<dbReference type="InterPro" id="IPR000914">
    <property type="entry name" value="SBP_5_dom"/>
</dbReference>
<evidence type="ECO:0000259" key="5">
    <source>
        <dbReference type="Pfam" id="PF00496"/>
    </source>
</evidence>
<evidence type="ECO:0000256" key="2">
    <source>
        <dbReference type="ARBA" id="ARBA00022448"/>
    </source>
</evidence>
<dbReference type="Gene3D" id="3.40.190.10">
    <property type="entry name" value="Periplasmic binding protein-like II"/>
    <property type="match status" value="1"/>
</dbReference>
<feature type="chain" id="PRO_5026917913" description="Solute-binding protein family 5 domain-containing protein" evidence="4">
    <location>
        <begin position="24"/>
        <end position="680"/>
    </location>
</feature>
<dbReference type="GO" id="GO:1904680">
    <property type="term" value="F:peptide transmembrane transporter activity"/>
    <property type="evidence" value="ECO:0007669"/>
    <property type="project" value="TreeGrafter"/>
</dbReference>
<name>A0A6J4VWK2_9DEIN</name>
<dbReference type="AlphaFoldDB" id="A0A6J4VWK2"/>
<dbReference type="EMBL" id="CADCWP010000336">
    <property type="protein sequence ID" value="CAA9587245.1"/>
    <property type="molecule type" value="Genomic_DNA"/>
</dbReference>
<dbReference type="Gene3D" id="3.10.105.10">
    <property type="entry name" value="Dipeptide-binding Protein, Domain 3"/>
    <property type="match status" value="1"/>
</dbReference>